<dbReference type="PANTHER" id="PTHR30620:SF16">
    <property type="entry name" value="LYSOSOMAL BETA GLUCOSIDASE"/>
    <property type="match status" value="1"/>
</dbReference>
<evidence type="ECO:0000256" key="5">
    <source>
        <dbReference type="ARBA" id="ARBA00022801"/>
    </source>
</evidence>
<dbReference type="EC" id="3.2.1.21" evidence="3"/>
<dbReference type="Proteomes" id="UP000175691">
    <property type="component" value="Unassembled WGS sequence"/>
</dbReference>
<dbReference type="SUPFAM" id="SSF51445">
    <property type="entry name" value="(Trans)glycosidases"/>
    <property type="match status" value="1"/>
</dbReference>
<feature type="compositionally biased region" description="Basic and acidic residues" evidence="7">
    <location>
        <begin position="618"/>
        <end position="627"/>
    </location>
</feature>
<evidence type="ECO:0000256" key="1">
    <source>
        <dbReference type="ARBA" id="ARBA00000448"/>
    </source>
</evidence>
<dbReference type="GO" id="GO:0008422">
    <property type="term" value="F:beta-glucosidase activity"/>
    <property type="evidence" value="ECO:0007669"/>
    <property type="project" value="UniProtKB-EC"/>
</dbReference>
<evidence type="ECO:0000256" key="3">
    <source>
        <dbReference type="ARBA" id="ARBA00012744"/>
    </source>
</evidence>
<keyword evidence="5" id="KW-0378">Hydrolase</keyword>
<feature type="region of interest" description="Disordered" evidence="7">
    <location>
        <begin position="605"/>
        <end position="627"/>
    </location>
</feature>
<dbReference type="AlphaFoldDB" id="A0A1E7ZAL7"/>
<dbReference type="Gene3D" id="3.20.20.300">
    <property type="entry name" value="Glycoside hydrolase, family 3, N-terminal domain"/>
    <property type="match status" value="1"/>
</dbReference>
<evidence type="ECO:0000259" key="8">
    <source>
        <dbReference type="Pfam" id="PF00933"/>
    </source>
</evidence>
<evidence type="ECO:0000256" key="7">
    <source>
        <dbReference type="SAM" id="MobiDB-lite"/>
    </source>
</evidence>
<keyword evidence="4" id="KW-0732">Signal</keyword>
<dbReference type="InterPro" id="IPR051915">
    <property type="entry name" value="Cellulose_Degrad_GH3"/>
</dbReference>
<dbReference type="PRINTS" id="PR00133">
    <property type="entry name" value="GLHYDRLASE3"/>
</dbReference>
<dbReference type="InterPro" id="IPR036962">
    <property type="entry name" value="Glyco_hydro_3_N_sf"/>
</dbReference>
<proteinExistence type="inferred from homology"/>
<dbReference type="GO" id="GO:0009251">
    <property type="term" value="P:glucan catabolic process"/>
    <property type="evidence" value="ECO:0007669"/>
    <property type="project" value="TreeGrafter"/>
</dbReference>
<comment type="catalytic activity">
    <reaction evidence="1">
        <text>Hydrolysis of terminal, non-reducing beta-D-glucosyl residues with release of beta-D-glucose.</text>
        <dbReference type="EC" id="3.2.1.21"/>
    </reaction>
</comment>
<evidence type="ECO:0000313" key="10">
    <source>
        <dbReference type="EMBL" id="OFC70491.1"/>
    </source>
</evidence>
<dbReference type="Pfam" id="PF01915">
    <property type="entry name" value="Glyco_hydro_3_C"/>
    <property type="match status" value="1"/>
</dbReference>
<protein>
    <recommendedName>
        <fullName evidence="3">beta-glucosidase</fullName>
        <ecNumber evidence="3">3.2.1.21</ecNumber>
    </recommendedName>
</protein>
<keyword evidence="11" id="KW-1185">Reference proteome</keyword>
<evidence type="ECO:0000256" key="6">
    <source>
        <dbReference type="ARBA" id="ARBA00023295"/>
    </source>
</evidence>
<dbReference type="PANTHER" id="PTHR30620">
    <property type="entry name" value="PERIPLASMIC BETA-GLUCOSIDASE-RELATED"/>
    <property type="match status" value="1"/>
</dbReference>
<dbReference type="InterPro" id="IPR002772">
    <property type="entry name" value="Glyco_hydro_3_C"/>
</dbReference>
<dbReference type="Pfam" id="PF00933">
    <property type="entry name" value="Glyco_hydro_3"/>
    <property type="match status" value="1"/>
</dbReference>
<dbReference type="InterPro" id="IPR036881">
    <property type="entry name" value="Glyco_hydro_3_C_sf"/>
</dbReference>
<keyword evidence="6" id="KW-0326">Glycosidase</keyword>
<dbReference type="InterPro" id="IPR001764">
    <property type="entry name" value="Glyco_hydro_3_N"/>
</dbReference>
<feature type="domain" description="Glycoside hydrolase family 3 C-terminal" evidence="9">
    <location>
        <begin position="487"/>
        <end position="620"/>
    </location>
</feature>
<dbReference type="Gene3D" id="3.40.50.1700">
    <property type="entry name" value="Glycoside hydrolase family 3 C-terminal domain"/>
    <property type="match status" value="2"/>
</dbReference>
<feature type="domain" description="Glycoside hydrolase family 3 N-terminal" evidence="8">
    <location>
        <begin position="50"/>
        <end position="414"/>
    </location>
</feature>
<evidence type="ECO:0000256" key="4">
    <source>
        <dbReference type="ARBA" id="ARBA00022729"/>
    </source>
</evidence>
<evidence type="ECO:0000256" key="2">
    <source>
        <dbReference type="ARBA" id="ARBA00005336"/>
    </source>
</evidence>
<gene>
    <name evidence="10" type="ORF">BFC18_14355</name>
</gene>
<sequence>MTVKTTSKAVIEQDGQTFRDLNADGKLTPYEDWRLPVEERVADLVARMTLEEKAGEMVHGTLPGKNGFAGFSQDGYDIDVATSLFKDKHIGSYISRLNMSPSDLAVENNKVQALAETTRLGIPAIISTDPRNHFQYVLGAAESTDGFTQWPEPLGFGALNDPEVTEQFGDITRQEYRATGFTMALSPQADLATEPRWPRIIATFGSDAGEVSKQVGAYIRGFQGSSDGITPEGVSTVTKHWVGYGAAVEGFDGHNYYGRNAQLDDTSFEDHIRAFDGAFEAKTTGIMPAYPILHGITVDGEPVEAVSPGFNKQILQNLLRGDAGFKGVVVSDWAVTRDCSEECKAPTKPQGVREIATPWGVEDLTIPERFVKGITAGIDQFGGEDQPEIIVNAVHEGKLTEARIDESATRILTLKFELGLFDNPYVDEATAASNVGKPEWRALAREVQAKSQVLLKNADKLLPLADSMKKVFVDGLNPEALTARGFEVVTDPAQADFAIFRFSTPSENLHPNHFFGSRQNEGRVSFREDDEKYQQMLAVSQQVPTILSVFLERPMIMGELNNTAGAILANFGSADDAVIDVLTGKVSPTGTLPLELPSSDEAVEAQKPGYADDSENPLYKRREGLTF</sequence>
<organism evidence="10 11">
    <name type="scientific">Alteromonas confluentis</name>
    <dbReference type="NCBI Taxonomy" id="1656094"/>
    <lineage>
        <taxon>Bacteria</taxon>
        <taxon>Pseudomonadati</taxon>
        <taxon>Pseudomonadota</taxon>
        <taxon>Gammaproteobacteria</taxon>
        <taxon>Alteromonadales</taxon>
        <taxon>Alteromonadaceae</taxon>
        <taxon>Alteromonas/Salinimonas group</taxon>
        <taxon>Alteromonas</taxon>
    </lineage>
</organism>
<dbReference type="SUPFAM" id="SSF52279">
    <property type="entry name" value="Beta-D-glucan exohydrolase, C-terminal domain"/>
    <property type="match status" value="1"/>
</dbReference>
<evidence type="ECO:0000259" key="9">
    <source>
        <dbReference type="Pfam" id="PF01915"/>
    </source>
</evidence>
<name>A0A1E7ZAL7_9ALTE</name>
<reference evidence="10 11" key="1">
    <citation type="submission" date="2016-08" db="EMBL/GenBank/DDBJ databases">
        <authorList>
            <person name="Seilhamer J.J."/>
        </authorList>
    </citation>
    <scope>NUCLEOTIDE SEQUENCE [LARGE SCALE GENOMIC DNA]</scope>
    <source>
        <strain evidence="10 11">KCTC 42603</strain>
    </source>
</reference>
<dbReference type="EMBL" id="MDHN01000029">
    <property type="protein sequence ID" value="OFC70491.1"/>
    <property type="molecule type" value="Genomic_DNA"/>
</dbReference>
<dbReference type="STRING" id="1656094.BFC18_14355"/>
<evidence type="ECO:0000313" key="11">
    <source>
        <dbReference type="Proteomes" id="UP000175691"/>
    </source>
</evidence>
<comment type="similarity">
    <text evidence="2">Belongs to the glycosyl hydrolase 3 family.</text>
</comment>
<accession>A0A1E7ZAL7</accession>
<comment type="caution">
    <text evidence="10">The sequence shown here is derived from an EMBL/GenBank/DDBJ whole genome shotgun (WGS) entry which is preliminary data.</text>
</comment>
<dbReference type="InterPro" id="IPR017853">
    <property type="entry name" value="GH"/>
</dbReference>